<evidence type="ECO:0000313" key="3">
    <source>
        <dbReference type="Proteomes" id="UP000076842"/>
    </source>
</evidence>
<organism evidence="2 3">
    <name type="scientific">Calocera cornea HHB12733</name>
    <dbReference type="NCBI Taxonomy" id="1353952"/>
    <lineage>
        <taxon>Eukaryota</taxon>
        <taxon>Fungi</taxon>
        <taxon>Dikarya</taxon>
        <taxon>Basidiomycota</taxon>
        <taxon>Agaricomycotina</taxon>
        <taxon>Dacrymycetes</taxon>
        <taxon>Dacrymycetales</taxon>
        <taxon>Dacrymycetaceae</taxon>
        <taxon>Calocera</taxon>
    </lineage>
</organism>
<dbReference type="OrthoDB" id="2369050at2759"/>
<dbReference type="InterPro" id="IPR053134">
    <property type="entry name" value="RNA-dir_DNA_polymerase"/>
</dbReference>
<reference evidence="2 3" key="1">
    <citation type="journal article" date="2016" name="Mol. Biol. Evol.">
        <title>Comparative Genomics of Early-Diverging Mushroom-Forming Fungi Provides Insights into the Origins of Lignocellulose Decay Capabilities.</title>
        <authorList>
            <person name="Nagy L.G."/>
            <person name="Riley R."/>
            <person name="Tritt A."/>
            <person name="Adam C."/>
            <person name="Daum C."/>
            <person name="Floudas D."/>
            <person name="Sun H."/>
            <person name="Yadav J.S."/>
            <person name="Pangilinan J."/>
            <person name="Larsson K.H."/>
            <person name="Matsuura K."/>
            <person name="Barry K."/>
            <person name="Labutti K."/>
            <person name="Kuo R."/>
            <person name="Ohm R.A."/>
            <person name="Bhattacharya S.S."/>
            <person name="Shirouzu T."/>
            <person name="Yoshinaga Y."/>
            <person name="Martin F.M."/>
            <person name="Grigoriev I.V."/>
            <person name="Hibbett D.S."/>
        </authorList>
    </citation>
    <scope>NUCLEOTIDE SEQUENCE [LARGE SCALE GENOMIC DNA]</scope>
    <source>
        <strain evidence="2 3">HHB12733</strain>
    </source>
</reference>
<dbReference type="CDD" id="cd01647">
    <property type="entry name" value="RT_LTR"/>
    <property type="match status" value="1"/>
</dbReference>
<evidence type="ECO:0000313" key="2">
    <source>
        <dbReference type="EMBL" id="KZT60488.1"/>
    </source>
</evidence>
<dbReference type="Pfam" id="PF00078">
    <property type="entry name" value="RVT_1"/>
    <property type="match status" value="1"/>
</dbReference>
<proteinExistence type="predicted"/>
<dbReference type="PANTHER" id="PTHR24559:SF444">
    <property type="entry name" value="REVERSE TRANSCRIPTASE DOMAIN-CONTAINING PROTEIN"/>
    <property type="match status" value="1"/>
</dbReference>
<dbReference type="Proteomes" id="UP000076842">
    <property type="component" value="Unassembled WGS sequence"/>
</dbReference>
<feature type="domain" description="Reverse transcriptase" evidence="1">
    <location>
        <begin position="55"/>
        <end position="205"/>
    </location>
</feature>
<sequence>MARIILQDPTKKIRPRVYSCPRHYLSAFQTLIQQHLDAGRIRMSKADSASPAFVIPKKDPTVLPRLVIDYRALNANTVKDKFPLPKLDDILDLAGGAQYWGKIDMTNSFFQTRVHPEDIPHTTFTTPMGMDWLVMPMGFCNAPSIHQHCMVKALNHLIGKSCHVYMDDIIIWSQTLQEHCQNCAAVLDALREADLYCSPKKTELVTT</sequence>
<name>A0A165IF34_9BASI</name>
<accession>A0A165IF34</accession>
<dbReference type="AlphaFoldDB" id="A0A165IF34"/>
<evidence type="ECO:0000259" key="1">
    <source>
        <dbReference type="Pfam" id="PF00078"/>
    </source>
</evidence>
<dbReference type="InParanoid" id="A0A165IF34"/>
<dbReference type="PANTHER" id="PTHR24559">
    <property type="entry name" value="TRANSPOSON TY3-I GAG-POL POLYPROTEIN"/>
    <property type="match status" value="1"/>
</dbReference>
<keyword evidence="3" id="KW-1185">Reference proteome</keyword>
<dbReference type="InterPro" id="IPR043502">
    <property type="entry name" value="DNA/RNA_pol_sf"/>
</dbReference>
<dbReference type="Gene3D" id="3.10.10.10">
    <property type="entry name" value="HIV Type 1 Reverse Transcriptase, subunit A, domain 1"/>
    <property type="match status" value="1"/>
</dbReference>
<dbReference type="EMBL" id="KV423931">
    <property type="protein sequence ID" value="KZT60488.1"/>
    <property type="molecule type" value="Genomic_DNA"/>
</dbReference>
<dbReference type="STRING" id="1353952.A0A165IF34"/>
<dbReference type="InterPro" id="IPR043128">
    <property type="entry name" value="Rev_trsase/Diguanyl_cyclase"/>
</dbReference>
<dbReference type="SUPFAM" id="SSF56672">
    <property type="entry name" value="DNA/RNA polymerases"/>
    <property type="match status" value="1"/>
</dbReference>
<dbReference type="Gene3D" id="3.30.70.270">
    <property type="match status" value="1"/>
</dbReference>
<protein>
    <submittedName>
        <fullName evidence="2">DNA/RNA polymerase</fullName>
    </submittedName>
</protein>
<gene>
    <name evidence="2" type="ORF">CALCODRAFT_429340</name>
</gene>
<dbReference type="InterPro" id="IPR000477">
    <property type="entry name" value="RT_dom"/>
</dbReference>